<evidence type="ECO:0000313" key="1">
    <source>
        <dbReference type="EMBL" id="KAK5869987.1"/>
    </source>
</evidence>
<proteinExistence type="predicted"/>
<accession>A0AAN7Y1S7</accession>
<keyword evidence="2" id="KW-1185">Reference proteome</keyword>
<dbReference type="AlphaFoldDB" id="A0AAN7Y1S7"/>
<sequence>MTTDSSPAASSALPPLPLPPPPFPFFSPTHLSPRSGRLVFSGKVELGLGCLPAPIRSTNQAEVSTRRHGLPNCTPVLCPHTLLLWALPHATTLQAWHQILS</sequence>
<evidence type="ECO:0000313" key="2">
    <source>
        <dbReference type="Proteomes" id="UP001346869"/>
    </source>
</evidence>
<reference evidence="1 2" key="2">
    <citation type="journal article" date="2023" name="Mol. Biol. Evol.">
        <title>Genomics of Secondarily Temperate Adaptation in the Only Non-Antarctic Icefish.</title>
        <authorList>
            <person name="Rivera-Colon A.G."/>
            <person name="Rayamajhi N."/>
            <person name="Minhas B.F."/>
            <person name="Madrigal G."/>
            <person name="Bilyk K.T."/>
            <person name="Yoon V."/>
            <person name="Hune M."/>
            <person name="Gregory S."/>
            <person name="Cheng C.H.C."/>
            <person name="Catchen J.M."/>
        </authorList>
    </citation>
    <scope>NUCLEOTIDE SEQUENCE [LARGE SCALE GENOMIC DNA]</scope>
    <source>
        <strain evidence="1">JMC-PN-2008</strain>
    </source>
</reference>
<dbReference type="Proteomes" id="UP001346869">
    <property type="component" value="Unassembled WGS sequence"/>
</dbReference>
<organism evidence="1 2">
    <name type="scientific">Eleginops maclovinus</name>
    <name type="common">Patagonian blennie</name>
    <name type="synonym">Eleginus maclovinus</name>
    <dbReference type="NCBI Taxonomy" id="56733"/>
    <lineage>
        <taxon>Eukaryota</taxon>
        <taxon>Metazoa</taxon>
        <taxon>Chordata</taxon>
        <taxon>Craniata</taxon>
        <taxon>Vertebrata</taxon>
        <taxon>Euteleostomi</taxon>
        <taxon>Actinopterygii</taxon>
        <taxon>Neopterygii</taxon>
        <taxon>Teleostei</taxon>
        <taxon>Neoteleostei</taxon>
        <taxon>Acanthomorphata</taxon>
        <taxon>Eupercaria</taxon>
        <taxon>Perciformes</taxon>
        <taxon>Notothenioidei</taxon>
        <taxon>Eleginopidae</taxon>
        <taxon>Eleginops</taxon>
    </lineage>
</organism>
<comment type="caution">
    <text evidence="1">The sequence shown here is derived from an EMBL/GenBank/DDBJ whole genome shotgun (WGS) entry which is preliminary data.</text>
</comment>
<gene>
    <name evidence="1" type="ORF">PBY51_024658</name>
</gene>
<name>A0AAN7Y1S7_ELEMC</name>
<dbReference type="EMBL" id="JAUZQC010000006">
    <property type="protein sequence ID" value="KAK5869987.1"/>
    <property type="molecule type" value="Genomic_DNA"/>
</dbReference>
<protein>
    <submittedName>
        <fullName evidence="1">Uncharacterized protein</fullName>
    </submittedName>
</protein>
<reference evidence="1 2" key="1">
    <citation type="journal article" date="2023" name="Genes (Basel)">
        <title>Chromosome-Level Genome Assembly and Circadian Gene Repertoire of the Patagonia Blennie Eleginops maclovinus-The Closest Ancestral Proxy of Antarctic Cryonotothenioids.</title>
        <authorList>
            <person name="Cheng C.C."/>
            <person name="Rivera-Colon A.G."/>
            <person name="Minhas B.F."/>
            <person name="Wilson L."/>
            <person name="Rayamajhi N."/>
            <person name="Vargas-Chacoff L."/>
            <person name="Catchen J.M."/>
        </authorList>
    </citation>
    <scope>NUCLEOTIDE SEQUENCE [LARGE SCALE GENOMIC DNA]</scope>
    <source>
        <strain evidence="1">JMC-PN-2008</strain>
    </source>
</reference>